<organism evidence="5 6">
    <name type="scientific">Pseudaquabacterium rugosum</name>
    <dbReference type="NCBI Taxonomy" id="2984194"/>
    <lineage>
        <taxon>Bacteria</taxon>
        <taxon>Pseudomonadati</taxon>
        <taxon>Pseudomonadota</taxon>
        <taxon>Betaproteobacteria</taxon>
        <taxon>Burkholderiales</taxon>
        <taxon>Sphaerotilaceae</taxon>
        <taxon>Pseudaquabacterium</taxon>
    </lineage>
</organism>
<sequence>MSLTHHNFSQVWDQLRAKKPQLKQFLESIHVRNLRGISDLRINLGYPVTVIAGTNGAGKSTVLFACACAYDVPGARDYSPAVLFPNLKARDDQAVSDQLGTPSFEYAFVDGGNRTSMTWRRLKSWSKSFMGRKGGAQPQRELYLRTLANLTSPSEVRSILQIGNQAFSKADLDADLIAFAHRVMPFKYRGLKLLTLKGKDLLFADRDDTRTSYSEFHMSAGERALLRISKDISRLRGALILIDEVEAGLHPYTQQQLMLELQRLALRNDLQIIVTSHSPVVLESVPPEGRVFLERTADDVVVQPAYRDIFQRAFYGRPQERLSVLCEDVVAEALILGVLDHINPLMQLTPDDITVGRDTGKDQFAQHVDALGKFKLLDEFVFVLDGDARDAEAAMAAAASRYNRVIKPLYLPGDQPPEDWVYRTLERKADHFAAELGAPGLATLLQQLRQQFDGAADRPTNIIKARFAMLADSLNRTPADIARRVGRLMCQEHGDMKVFADELMQAVADWRSRTGG</sequence>
<dbReference type="SUPFAM" id="SSF52540">
    <property type="entry name" value="P-loop containing nucleoside triphosphate hydrolases"/>
    <property type="match status" value="1"/>
</dbReference>
<keyword evidence="6" id="KW-1185">Reference proteome</keyword>
<dbReference type="PANTHER" id="PTHR43581">
    <property type="entry name" value="ATP/GTP PHOSPHATASE"/>
    <property type="match status" value="1"/>
</dbReference>
<dbReference type="InterPro" id="IPR051396">
    <property type="entry name" value="Bact_Antivir_Def_Nuclease"/>
</dbReference>
<dbReference type="PANTHER" id="PTHR43581:SF4">
    <property type="entry name" value="ATP_GTP PHOSPHATASE"/>
    <property type="match status" value="1"/>
</dbReference>
<name>A0ABU9BDM2_9BURK</name>
<dbReference type="InterPro" id="IPR027417">
    <property type="entry name" value="P-loop_NTPase"/>
</dbReference>
<dbReference type="Pfam" id="PF13476">
    <property type="entry name" value="AAA_23"/>
    <property type="match status" value="1"/>
</dbReference>
<proteinExistence type="predicted"/>
<dbReference type="Gene3D" id="3.40.50.300">
    <property type="entry name" value="P-loop containing nucleotide triphosphate hydrolases"/>
    <property type="match status" value="2"/>
</dbReference>
<protein>
    <submittedName>
        <fullName evidence="5">AAA family ATPase</fullName>
    </submittedName>
</protein>
<feature type="domain" description="Rad50/SbcC-type AAA" evidence="4">
    <location>
        <begin position="28"/>
        <end position="66"/>
    </location>
</feature>
<dbReference type="PROSITE" id="PS00211">
    <property type="entry name" value="ABC_TRANSPORTER_1"/>
    <property type="match status" value="1"/>
</dbReference>
<dbReference type="InterPro" id="IPR038729">
    <property type="entry name" value="Rad50/SbcC_AAA"/>
</dbReference>
<feature type="domain" description="ATPase AAA-type core" evidence="3">
    <location>
        <begin position="176"/>
        <end position="283"/>
    </location>
</feature>
<accession>A0ABU9BDM2</accession>
<evidence type="ECO:0000256" key="2">
    <source>
        <dbReference type="ARBA" id="ARBA00022840"/>
    </source>
</evidence>
<dbReference type="Pfam" id="PF13304">
    <property type="entry name" value="AAA_21"/>
    <property type="match status" value="1"/>
</dbReference>
<keyword evidence="2" id="KW-0067">ATP-binding</keyword>
<dbReference type="Proteomes" id="UP001368500">
    <property type="component" value="Unassembled WGS sequence"/>
</dbReference>
<comment type="caution">
    <text evidence="5">The sequence shown here is derived from an EMBL/GenBank/DDBJ whole genome shotgun (WGS) entry which is preliminary data.</text>
</comment>
<reference evidence="5 6" key="1">
    <citation type="submission" date="2024-04" db="EMBL/GenBank/DDBJ databases">
        <title>Novel species of the genus Ideonella isolated from streams.</title>
        <authorList>
            <person name="Lu H."/>
        </authorList>
    </citation>
    <scope>NUCLEOTIDE SEQUENCE [LARGE SCALE GENOMIC DNA]</scope>
    <source>
        <strain evidence="5 6">BYS139W</strain>
    </source>
</reference>
<dbReference type="RefSeq" id="WP_341375797.1">
    <property type="nucleotide sequence ID" value="NZ_JBBUTF010000018.1"/>
</dbReference>
<evidence type="ECO:0000313" key="6">
    <source>
        <dbReference type="Proteomes" id="UP001368500"/>
    </source>
</evidence>
<keyword evidence="1" id="KW-0547">Nucleotide-binding</keyword>
<evidence type="ECO:0000259" key="3">
    <source>
        <dbReference type="Pfam" id="PF13304"/>
    </source>
</evidence>
<evidence type="ECO:0000259" key="4">
    <source>
        <dbReference type="Pfam" id="PF13476"/>
    </source>
</evidence>
<gene>
    <name evidence="5" type="ORF">AACH11_18795</name>
</gene>
<dbReference type="EMBL" id="JBBUTF010000018">
    <property type="protein sequence ID" value="MEK8028015.1"/>
    <property type="molecule type" value="Genomic_DNA"/>
</dbReference>
<dbReference type="InterPro" id="IPR017871">
    <property type="entry name" value="ABC_transporter-like_CS"/>
</dbReference>
<evidence type="ECO:0000313" key="5">
    <source>
        <dbReference type="EMBL" id="MEK8028015.1"/>
    </source>
</evidence>
<dbReference type="InterPro" id="IPR003959">
    <property type="entry name" value="ATPase_AAA_core"/>
</dbReference>
<dbReference type="CDD" id="cd00267">
    <property type="entry name" value="ABC_ATPase"/>
    <property type="match status" value="1"/>
</dbReference>
<evidence type="ECO:0000256" key="1">
    <source>
        <dbReference type="ARBA" id="ARBA00022741"/>
    </source>
</evidence>